<dbReference type="EMBL" id="JBHMAF010000020">
    <property type="protein sequence ID" value="MFB9758138.1"/>
    <property type="molecule type" value="Genomic_DNA"/>
</dbReference>
<accession>A0ABV5WD05</accession>
<dbReference type="RefSeq" id="WP_379948383.1">
    <property type="nucleotide sequence ID" value="NZ_JBHMAF010000020.1"/>
</dbReference>
<organism evidence="1 2">
    <name type="scientific">Ectobacillus funiculus</name>
    <dbReference type="NCBI Taxonomy" id="137993"/>
    <lineage>
        <taxon>Bacteria</taxon>
        <taxon>Bacillati</taxon>
        <taxon>Bacillota</taxon>
        <taxon>Bacilli</taxon>
        <taxon>Bacillales</taxon>
        <taxon>Bacillaceae</taxon>
        <taxon>Ectobacillus</taxon>
    </lineage>
</organism>
<protein>
    <recommendedName>
        <fullName evidence="3">Phage protein</fullName>
    </recommendedName>
</protein>
<dbReference type="Proteomes" id="UP001589609">
    <property type="component" value="Unassembled WGS sequence"/>
</dbReference>
<keyword evidence="2" id="KW-1185">Reference proteome</keyword>
<evidence type="ECO:0000313" key="1">
    <source>
        <dbReference type="EMBL" id="MFB9758138.1"/>
    </source>
</evidence>
<sequence>MKVLDFAKAKEEKEALSQVKEMPIDDIRQLSHDDLLTRLQSCIDCLSLNRLFSEEWNSYRNHIDDLMIILDERLKKAKRLPY</sequence>
<evidence type="ECO:0008006" key="3">
    <source>
        <dbReference type="Google" id="ProtNLM"/>
    </source>
</evidence>
<proteinExistence type="predicted"/>
<reference evidence="1 2" key="1">
    <citation type="submission" date="2024-09" db="EMBL/GenBank/DDBJ databases">
        <authorList>
            <person name="Sun Q."/>
            <person name="Mori K."/>
        </authorList>
    </citation>
    <scope>NUCLEOTIDE SEQUENCE [LARGE SCALE GENOMIC DNA]</scope>
    <source>
        <strain evidence="1 2">JCM 11201</strain>
    </source>
</reference>
<comment type="caution">
    <text evidence="1">The sequence shown here is derived from an EMBL/GenBank/DDBJ whole genome shotgun (WGS) entry which is preliminary data.</text>
</comment>
<evidence type="ECO:0000313" key="2">
    <source>
        <dbReference type="Proteomes" id="UP001589609"/>
    </source>
</evidence>
<name>A0ABV5WD05_9BACI</name>
<gene>
    <name evidence="1" type="ORF">ACFFMS_06250</name>
</gene>